<accession>A0A3S3LP70</accession>
<evidence type="ECO:0000313" key="5">
    <source>
        <dbReference type="Proteomes" id="UP000288071"/>
    </source>
</evidence>
<gene>
    <name evidence="4" type="ORF">EOW66_19600</name>
</gene>
<organism evidence="4 5">
    <name type="scientific">Paenirhodobacter huangdaonensis</name>
    <dbReference type="NCBI Taxonomy" id="2501515"/>
    <lineage>
        <taxon>Bacteria</taxon>
        <taxon>Pseudomonadati</taxon>
        <taxon>Pseudomonadota</taxon>
        <taxon>Alphaproteobacteria</taxon>
        <taxon>Rhodobacterales</taxon>
        <taxon>Rhodobacter group</taxon>
        <taxon>Paenirhodobacter</taxon>
    </lineage>
</organism>
<name>A0A3S3LP70_9RHOB</name>
<keyword evidence="3" id="KW-0574">Periplasm</keyword>
<dbReference type="PANTHER" id="PTHR33376:SF4">
    <property type="entry name" value="SIALIC ACID-BINDING PERIPLASMIC PROTEIN SIAP"/>
    <property type="match status" value="1"/>
</dbReference>
<dbReference type="Gene3D" id="3.40.190.170">
    <property type="entry name" value="Bacterial extracellular solute-binding protein, family 7"/>
    <property type="match status" value="1"/>
</dbReference>
<dbReference type="AlphaFoldDB" id="A0A3S3LP70"/>
<evidence type="ECO:0000313" key="4">
    <source>
        <dbReference type="EMBL" id="RWR47364.1"/>
    </source>
</evidence>
<comment type="subcellular location">
    <subcellularLocation>
        <location evidence="1">Periplasm</location>
    </subcellularLocation>
</comment>
<keyword evidence="5" id="KW-1185">Reference proteome</keyword>
<comment type="caution">
    <text evidence="4">The sequence shown here is derived from an EMBL/GenBank/DDBJ whole genome shotgun (WGS) entry which is preliminary data.</text>
</comment>
<sequence>MASIGFSFTLAGGQKALAEVLADEAAKKAAAKHILTMGLDATLNQFPGRVGTPHVVWVHGAPEFKAAVERQSQGQIYVEVHDGGALGGQAELLKKVQQGAVQAGSCSMQNAAQLVPVLNVLDVPYAIGRDDNFWRLLFSKEFNDIFRKGTEDRRLVVAFAHPWSRKVMLSHNVTTKVRLPNDLAGMKIRVTASKLEQMAFHILPASATPIAWAETFSALKDGVMEGLHLAPGSGYDVGMAPVIGQIIDTDWMYNTDSIWLNKTWLDALDPDLKEAVMEGAFEAQTHVFDTYKEILRDTFGIMPDSPADAGFRAAGTEMTFLTEDERAIWEKTLSVADNPSLQEAIDTYGREAYDTAVKVARSDADTAPVRWWKL</sequence>
<dbReference type="GO" id="GO:0055085">
    <property type="term" value="P:transmembrane transport"/>
    <property type="evidence" value="ECO:0007669"/>
    <property type="project" value="InterPro"/>
</dbReference>
<protein>
    <submittedName>
        <fullName evidence="4">TRAP transporter substrate-binding protein</fullName>
    </submittedName>
</protein>
<evidence type="ECO:0000256" key="2">
    <source>
        <dbReference type="ARBA" id="ARBA00022729"/>
    </source>
</evidence>
<reference evidence="5" key="2">
    <citation type="submission" date="2019-01" db="EMBL/GenBank/DDBJ databases">
        <title>Sinorhodobacter populi sp. nov. isolated from the symptomatic bark tissue of Populus euramericana canker.</title>
        <authorList>
            <person name="Li Y."/>
        </authorList>
    </citation>
    <scope>NUCLEOTIDE SEQUENCE [LARGE SCALE GENOMIC DNA]</scope>
    <source>
        <strain evidence="5">CGMCC 1.12963</strain>
    </source>
</reference>
<dbReference type="Proteomes" id="UP000288071">
    <property type="component" value="Unassembled WGS sequence"/>
</dbReference>
<dbReference type="InterPro" id="IPR038404">
    <property type="entry name" value="TRAP_DctP_sf"/>
</dbReference>
<dbReference type="PANTHER" id="PTHR33376">
    <property type="match status" value="1"/>
</dbReference>
<dbReference type="InterPro" id="IPR018389">
    <property type="entry name" value="DctP_fam"/>
</dbReference>
<dbReference type="GO" id="GO:0042597">
    <property type="term" value="C:periplasmic space"/>
    <property type="evidence" value="ECO:0007669"/>
    <property type="project" value="UniProtKB-SubCell"/>
</dbReference>
<dbReference type="EMBL" id="SAVA01000020">
    <property type="protein sequence ID" value="RWR47364.1"/>
    <property type="molecule type" value="Genomic_DNA"/>
</dbReference>
<reference evidence="4 5" key="1">
    <citation type="submission" date="2019-01" db="EMBL/GenBank/DDBJ databases">
        <title>Sinorhodobacter populi sp. nov. isolated from the symptomatic bark tissue of Populus euramericana canker.</title>
        <authorList>
            <person name="Xu G."/>
        </authorList>
    </citation>
    <scope>NUCLEOTIDE SEQUENCE [LARGE SCALE GENOMIC DNA]</scope>
    <source>
        <strain evidence="4 5">CGMCC 1.12963</strain>
    </source>
</reference>
<dbReference type="Pfam" id="PF03480">
    <property type="entry name" value="DctP"/>
    <property type="match status" value="1"/>
</dbReference>
<dbReference type="CDD" id="cd13603">
    <property type="entry name" value="PBP2_TRAP_Siap_TeaA_like"/>
    <property type="match status" value="1"/>
</dbReference>
<evidence type="ECO:0000256" key="3">
    <source>
        <dbReference type="ARBA" id="ARBA00022764"/>
    </source>
</evidence>
<evidence type="ECO:0000256" key="1">
    <source>
        <dbReference type="ARBA" id="ARBA00004418"/>
    </source>
</evidence>
<proteinExistence type="predicted"/>
<dbReference type="NCBIfam" id="NF037995">
    <property type="entry name" value="TRAP_S1"/>
    <property type="match status" value="1"/>
</dbReference>
<keyword evidence="2" id="KW-0732">Signal</keyword>